<evidence type="ECO:0000313" key="2">
    <source>
        <dbReference type="EMBL" id="GAA0356372.1"/>
    </source>
</evidence>
<protein>
    <submittedName>
        <fullName evidence="2">Uncharacterized protein</fullName>
    </submittedName>
</protein>
<gene>
    <name evidence="2" type="ORF">GCM10008932_06660</name>
</gene>
<sequence length="83" mass="9357">MSDSNNQVSTGAHPTGSNHHPGLVDIPNKEANNLNDADETKDEELVQKTEKEKNQEQTESDFEEFNIDKVDDLEESKKKSNDK</sequence>
<comment type="caution">
    <text evidence="2">The sequence shown here is derived from an EMBL/GenBank/DDBJ whole genome shotgun (WGS) entry which is preliminary data.</text>
</comment>
<feature type="compositionally biased region" description="Polar residues" evidence="1">
    <location>
        <begin position="1"/>
        <end position="18"/>
    </location>
</feature>
<dbReference type="Proteomes" id="UP001501166">
    <property type="component" value="Unassembled WGS sequence"/>
</dbReference>
<keyword evidence="3" id="KW-1185">Reference proteome</keyword>
<reference evidence="3" key="1">
    <citation type="journal article" date="2019" name="Int. J. Syst. Evol. Microbiol.">
        <title>The Global Catalogue of Microorganisms (GCM) 10K type strain sequencing project: providing services to taxonomists for standard genome sequencing and annotation.</title>
        <authorList>
            <consortium name="The Broad Institute Genomics Platform"/>
            <consortium name="The Broad Institute Genome Sequencing Center for Infectious Disease"/>
            <person name="Wu L."/>
            <person name="Ma J."/>
        </authorList>
    </citation>
    <scope>NUCLEOTIDE SEQUENCE [LARGE SCALE GENOMIC DNA]</scope>
    <source>
        <strain evidence="3">JCM 12662</strain>
    </source>
</reference>
<organism evidence="2 3">
    <name type="scientific">Alkalibacterium iburiense</name>
    <dbReference type="NCBI Taxonomy" id="290589"/>
    <lineage>
        <taxon>Bacteria</taxon>
        <taxon>Bacillati</taxon>
        <taxon>Bacillota</taxon>
        <taxon>Bacilli</taxon>
        <taxon>Lactobacillales</taxon>
        <taxon>Carnobacteriaceae</taxon>
        <taxon>Alkalibacterium</taxon>
    </lineage>
</organism>
<feature type="compositionally biased region" description="Basic and acidic residues" evidence="1">
    <location>
        <begin position="66"/>
        <end position="83"/>
    </location>
</feature>
<name>A0ABP3GW86_9LACT</name>
<feature type="region of interest" description="Disordered" evidence="1">
    <location>
        <begin position="1"/>
        <end position="83"/>
    </location>
</feature>
<evidence type="ECO:0000256" key="1">
    <source>
        <dbReference type="SAM" id="MobiDB-lite"/>
    </source>
</evidence>
<accession>A0ABP3GW86</accession>
<dbReference type="EMBL" id="BAAACW010000040">
    <property type="protein sequence ID" value="GAA0356372.1"/>
    <property type="molecule type" value="Genomic_DNA"/>
</dbReference>
<dbReference type="RefSeq" id="WP_343753996.1">
    <property type="nucleotide sequence ID" value="NZ_BAAACW010000040.1"/>
</dbReference>
<feature type="compositionally biased region" description="Basic and acidic residues" evidence="1">
    <location>
        <begin position="43"/>
        <end position="56"/>
    </location>
</feature>
<evidence type="ECO:0000313" key="3">
    <source>
        <dbReference type="Proteomes" id="UP001501166"/>
    </source>
</evidence>
<proteinExistence type="predicted"/>